<dbReference type="PROSITE" id="PS50110">
    <property type="entry name" value="RESPONSE_REGULATORY"/>
    <property type="match status" value="1"/>
</dbReference>
<feature type="modified residue" description="4-aspartylphosphate" evidence="9">
    <location>
        <position position="55"/>
    </location>
</feature>
<dbReference type="Pfam" id="PF02518">
    <property type="entry name" value="HATPase_c"/>
    <property type="match status" value="1"/>
</dbReference>
<reference evidence="13 14" key="1">
    <citation type="submission" date="2015-11" db="EMBL/GenBank/DDBJ databases">
        <authorList>
            <person name="Lin W."/>
        </authorList>
    </citation>
    <scope>NUCLEOTIDE SEQUENCE [LARGE SCALE GENOMIC DNA]</scope>
    <source>
        <strain evidence="13 14">HCH-1</strain>
    </source>
</reference>
<dbReference type="SUPFAM" id="SSF55874">
    <property type="entry name" value="ATPase domain of HSP90 chaperone/DNA topoisomerase II/histidine kinase"/>
    <property type="match status" value="1"/>
</dbReference>
<keyword evidence="7" id="KW-0067">ATP-binding</keyword>
<organism evidence="13 14">
    <name type="scientific">Candidatus Magnetominusculus xianensis</name>
    <dbReference type="NCBI Taxonomy" id="1748249"/>
    <lineage>
        <taxon>Bacteria</taxon>
        <taxon>Pseudomonadati</taxon>
        <taxon>Nitrospirota</taxon>
        <taxon>Nitrospiria</taxon>
        <taxon>Nitrospirales</taxon>
        <taxon>Nitrospiraceae</taxon>
        <taxon>Candidatus Magnetominusculus</taxon>
    </lineage>
</organism>
<evidence type="ECO:0000256" key="5">
    <source>
        <dbReference type="ARBA" id="ARBA00022741"/>
    </source>
</evidence>
<dbReference type="PANTHER" id="PTHR43065">
    <property type="entry name" value="SENSOR HISTIDINE KINASE"/>
    <property type="match status" value="1"/>
</dbReference>
<dbReference type="EC" id="2.7.13.3" evidence="2"/>
<dbReference type="Gene3D" id="1.10.287.130">
    <property type="match status" value="1"/>
</dbReference>
<evidence type="ECO:0000313" key="13">
    <source>
        <dbReference type="EMBL" id="KWT75278.1"/>
    </source>
</evidence>
<dbReference type="InterPro" id="IPR004358">
    <property type="entry name" value="Sig_transdc_His_kin-like_C"/>
</dbReference>
<dbReference type="InterPro" id="IPR036097">
    <property type="entry name" value="HisK_dim/P_sf"/>
</dbReference>
<proteinExistence type="predicted"/>
<feature type="coiled-coil region" evidence="10">
    <location>
        <begin position="122"/>
        <end position="149"/>
    </location>
</feature>
<sequence length="406" mass="45396">MDKKSVLIVEDEFIIANAIKLIIQDMGYSVIDIVSSGEQAIELVKTSTPDIILMDISLNGQMDGIETAMKIRVSLDVPVIFLTSHVNDALLQRAKLTEPFGYLLKPFQDKELQTNIEMALNRHNMESKLKELNRTLENRVKEEVELSRQKDYLLIQQSKMASMGEMIGAIAHQWRQPLNAVALYVQDARDAYGCGELDKAYLYEMVENTLRQVEFMSNTINDFTNFFKPSKERMPFKINTAIQEVIYLVYDLFTESGIKISLSCTYPEAVRKTTVSQTQAICLCKPELTVEGFENEFKQVILNVLCNARDAILSKGSAVEDGEISVVLSKLADMIIVEVRDNAGGIPTEVLDKLFEPYFTTKGAAGTGIGLYMSKIIIESNMGGKIYAVNGETGAVFTIELNNFTA</sequence>
<dbReference type="InterPro" id="IPR003661">
    <property type="entry name" value="HisK_dim/P_dom"/>
</dbReference>
<dbReference type="SUPFAM" id="SSF52172">
    <property type="entry name" value="CheY-like"/>
    <property type="match status" value="1"/>
</dbReference>
<evidence type="ECO:0000256" key="1">
    <source>
        <dbReference type="ARBA" id="ARBA00000085"/>
    </source>
</evidence>
<keyword evidence="6 13" id="KW-0418">Kinase</keyword>
<feature type="domain" description="Histidine kinase" evidence="11">
    <location>
        <begin position="169"/>
        <end position="405"/>
    </location>
</feature>
<dbReference type="Pfam" id="PF00072">
    <property type="entry name" value="Response_reg"/>
    <property type="match status" value="1"/>
</dbReference>
<evidence type="ECO:0000256" key="4">
    <source>
        <dbReference type="ARBA" id="ARBA00022679"/>
    </source>
</evidence>
<keyword evidence="5" id="KW-0547">Nucleotide-binding</keyword>
<comment type="caution">
    <text evidence="13">The sequence shown here is derived from an EMBL/GenBank/DDBJ whole genome shotgun (WGS) entry which is preliminary data.</text>
</comment>
<dbReference type="PANTHER" id="PTHR43065:SF46">
    <property type="entry name" value="C4-DICARBOXYLATE TRANSPORT SENSOR PROTEIN DCTB"/>
    <property type="match status" value="1"/>
</dbReference>
<evidence type="ECO:0000256" key="2">
    <source>
        <dbReference type="ARBA" id="ARBA00012438"/>
    </source>
</evidence>
<evidence type="ECO:0000256" key="6">
    <source>
        <dbReference type="ARBA" id="ARBA00022777"/>
    </source>
</evidence>
<evidence type="ECO:0000259" key="12">
    <source>
        <dbReference type="PROSITE" id="PS50110"/>
    </source>
</evidence>
<dbReference type="CDD" id="cd17534">
    <property type="entry name" value="REC_DC-like"/>
    <property type="match status" value="1"/>
</dbReference>
<dbReference type="CDD" id="cd00082">
    <property type="entry name" value="HisKA"/>
    <property type="match status" value="1"/>
</dbReference>
<evidence type="ECO:0000256" key="7">
    <source>
        <dbReference type="ARBA" id="ARBA00022840"/>
    </source>
</evidence>
<dbReference type="InterPro" id="IPR036890">
    <property type="entry name" value="HATPase_C_sf"/>
</dbReference>
<keyword evidence="8" id="KW-0902">Two-component regulatory system</keyword>
<keyword evidence="3 9" id="KW-0597">Phosphoprotein</keyword>
<dbReference type="EMBL" id="LNQR01000130">
    <property type="protein sequence ID" value="KWT75278.1"/>
    <property type="molecule type" value="Genomic_DNA"/>
</dbReference>
<keyword evidence="14" id="KW-1185">Reference proteome</keyword>
<evidence type="ECO:0000256" key="8">
    <source>
        <dbReference type="ARBA" id="ARBA00023012"/>
    </source>
</evidence>
<evidence type="ECO:0000313" key="14">
    <source>
        <dbReference type="Proteomes" id="UP000060487"/>
    </source>
</evidence>
<gene>
    <name evidence="13" type="ORF">ASN18_3246</name>
</gene>
<dbReference type="GO" id="GO:0004673">
    <property type="term" value="F:protein histidine kinase activity"/>
    <property type="evidence" value="ECO:0007669"/>
    <property type="project" value="UniProtKB-EC"/>
</dbReference>
<keyword evidence="4 13" id="KW-0808">Transferase</keyword>
<dbReference type="Gene3D" id="3.40.50.2300">
    <property type="match status" value="1"/>
</dbReference>
<dbReference type="SUPFAM" id="SSF47384">
    <property type="entry name" value="Homodimeric domain of signal transducing histidine kinase"/>
    <property type="match status" value="1"/>
</dbReference>
<evidence type="ECO:0000256" key="9">
    <source>
        <dbReference type="PROSITE-ProRule" id="PRU00169"/>
    </source>
</evidence>
<dbReference type="InterPro" id="IPR003594">
    <property type="entry name" value="HATPase_dom"/>
</dbReference>
<evidence type="ECO:0000256" key="3">
    <source>
        <dbReference type="ARBA" id="ARBA00022553"/>
    </source>
</evidence>
<dbReference type="Gene3D" id="3.30.565.10">
    <property type="entry name" value="Histidine kinase-like ATPase, C-terminal domain"/>
    <property type="match status" value="1"/>
</dbReference>
<protein>
    <recommendedName>
        <fullName evidence="2">histidine kinase</fullName>
        <ecNumber evidence="2">2.7.13.3</ecNumber>
    </recommendedName>
</protein>
<evidence type="ECO:0000259" key="11">
    <source>
        <dbReference type="PROSITE" id="PS50109"/>
    </source>
</evidence>
<dbReference type="PROSITE" id="PS50109">
    <property type="entry name" value="HIS_KIN"/>
    <property type="match status" value="1"/>
</dbReference>
<evidence type="ECO:0000256" key="10">
    <source>
        <dbReference type="SAM" id="Coils"/>
    </source>
</evidence>
<accession>A0ABR5SB22</accession>
<dbReference type="SMART" id="SM00387">
    <property type="entry name" value="HATPase_c"/>
    <property type="match status" value="1"/>
</dbReference>
<dbReference type="SMART" id="SM00448">
    <property type="entry name" value="REC"/>
    <property type="match status" value="1"/>
</dbReference>
<dbReference type="Proteomes" id="UP000060487">
    <property type="component" value="Unassembled WGS sequence"/>
</dbReference>
<dbReference type="PRINTS" id="PR00344">
    <property type="entry name" value="BCTRLSENSOR"/>
</dbReference>
<dbReference type="InterPro" id="IPR005467">
    <property type="entry name" value="His_kinase_dom"/>
</dbReference>
<keyword evidence="10" id="KW-0175">Coiled coil</keyword>
<dbReference type="RefSeq" id="WP_085053847.1">
    <property type="nucleotide sequence ID" value="NZ_LNQR01000130.1"/>
</dbReference>
<comment type="catalytic activity">
    <reaction evidence="1">
        <text>ATP + protein L-histidine = ADP + protein N-phospho-L-histidine.</text>
        <dbReference type="EC" id="2.7.13.3"/>
    </reaction>
</comment>
<dbReference type="InterPro" id="IPR011006">
    <property type="entry name" value="CheY-like_superfamily"/>
</dbReference>
<dbReference type="InterPro" id="IPR001789">
    <property type="entry name" value="Sig_transdc_resp-reg_receiver"/>
</dbReference>
<name>A0ABR5SB22_9BACT</name>
<feature type="domain" description="Response regulatory" evidence="12">
    <location>
        <begin position="5"/>
        <end position="120"/>
    </location>
</feature>